<dbReference type="eggNOG" id="COG3391">
    <property type="taxonomic scope" value="Bacteria"/>
</dbReference>
<reference evidence="3 4" key="1">
    <citation type="submission" date="2013-05" db="EMBL/GenBank/DDBJ databases">
        <title>Genome assembly of Chondromyces apiculatus DSM 436.</title>
        <authorList>
            <person name="Sharma G."/>
            <person name="Khatri I."/>
            <person name="Kaur C."/>
            <person name="Mayilraj S."/>
            <person name="Subramanian S."/>
        </authorList>
    </citation>
    <scope>NUCLEOTIDE SEQUENCE [LARGE SCALE GENOMIC DNA]</scope>
    <source>
        <strain evidence="3 4">DSM 436</strain>
    </source>
</reference>
<dbReference type="PANTHER" id="PTHR46513">
    <property type="entry name" value="VITELLOGENIN RECEPTOR-LIKE PROTEIN-RELATED-RELATED"/>
    <property type="match status" value="1"/>
</dbReference>
<dbReference type="GO" id="GO:0042813">
    <property type="term" value="F:Wnt receptor activity"/>
    <property type="evidence" value="ECO:0007669"/>
    <property type="project" value="TreeGrafter"/>
</dbReference>
<dbReference type="InterPro" id="IPR011042">
    <property type="entry name" value="6-blade_b-propeller_TolB-like"/>
</dbReference>
<feature type="region of interest" description="Disordered" evidence="1">
    <location>
        <begin position="21"/>
        <end position="47"/>
    </location>
</feature>
<dbReference type="GO" id="GO:0017147">
    <property type="term" value="F:Wnt-protein binding"/>
    <property type="evidence" value="ECO:0007669"/>
    <property type="project" value="TreeGrafter"/>
</dbReference>
<proteinExistence type="predicted"/>
<dbReference type="SUPFAM" id="SSF63829">
    <property type="entry name" value="Calcium-dependent phosphotriesterase"/>
    <property type="match status" value="1"/>
</dbReference>
<accession>A0A017SZE8</accession>
<dbReference type="AlphaFoldDB" id="A0A017SZE8"/>
<feature type="chain" id="PRO_5001500031" description="PE-PGRS family protein" evidence="2">
    <location>
        <begin position="23"/>
        <end position="481"/>
    </location>
</feature>
<organism evidence="3 4">
    <name type="scientific">Chondromyces apiculatus DSM 436</name>
    <dbReference type="NCBI Taxonomy" id="1192034"/>
    <lineage>
        <taxon>Bacteria</taxon>
        <taxon>Pseudomonadati</taxon>
        <taxon>Myxococcota</taxon>
        <taxon>Polyangia</taxon>
        <taxon>Polyangiales</taxon>
        <taxon>Polyangiaceae</taxon>
        <taxon>Chondromyces</taxon>
    </lineage>
</organism>
<sequence>MRELRFGAASLLLGLMTTTASCGDDSTPGNTGLGTSSTGGNGPGVGGSGGSGAAGVGGAGAGAGVGGSGAGGAGVGGSGVGGDGVGGAGVGGAGVGGAGVGGSGVGGAGVGGAGVGGSGVGGSGVGGSGVGGAGGDGVGGTGGGGVGCIAPLAECDADPVTVCETDTSNNPEHCGACGHSCLGGACVAGTCQPIVLATQQSNPWTIALDDTHVYWTNAGVASSPSGSVARIPKMGGDVQVLAAGQTYPFIGIAVAGGWVYWTNYSGGTVRRVPVAGGAEETLASGPMNPKGITVTDTHVYWANNDGTIMRHPVTGPLQQFEVAFSAPGTKPYGVALGNGGLFWAVASADVGVIEYLPLGGGPPSRIAELQDLPLYVATQGDHVYWVNTGAGPSIVRAPMAGGPTEVLATSASAGAYGLAVAGPDVYFTNHQQGTITRTSSSPPAAEQVILTGQGKPRLIAADDLAIYWVNQTSGTVMKLAR</sequence>
<dbReference type="PANTHER" id="PTHR46513:SF13">
    <property type="entry name" value="EGF-LIKE DOMAIN-CONTAINING PROTEIN"/>
    <property type="match status" value="1"/>
</dbReference>
<name>A0A017SZE8_9BACT</name>
<evidence type="ECO:0000313" key="3">
    <source>
        <dbReference type="EMBL" id="EYF01671.1"/>
    </source>
</evidence>
<keyword evidence="4" id="KW-1185">Reference proteome</keyword>
<dbReference type="GO" id="GO:0005886">
    <property type="term" value="C:plasma membrane"/>
    <property type="evidence" value="ECO:0007669"/>
    <property type="project" value="TreeGrafter"/>
</dbReference>
<evidence type="ECO:0008006" key="5">
    <source>
        <dbReference type="Google" id="ProtNLM"/>
    </source>
</evidence>
<feature type="compositionally biased region" description="Gly residues" evidence="1">
    <location>
        <begin position="37"/>
        <end position="47"/>
    </location>
</feature>
<evidence type="ECO:0000256" key="2">
    <source>
        <dbReference type="SAM" id="SignalP"/>
    </source>
</evidence>
<evidence type="ECO:0000313" key="4">
    <source>
        <dbReference type="Proteomes" id="UP000019678"/>
    </source>
</evidence>
<evidence type="ECO:0000256" key="1">
    <source>
        <dbReference type="SAM" id="MobiDB-lite"/>
    </source>
</evidence>
<keyword evidence="2" id="KW-0732">Signal</keyword>
<feature type="signal peptide" evidence="2">
    <location>
        <begin position="1"/>
        <end position="22"/>
    </location>
</feature>
<dbReference type="InterPro" id="IPR050778">
    <property type="entry name" value="Cueball_EGF_LRP_Nidogen"/>
</dbReference>
<comment type="caution">
    <text evidence="3">The sequence shown here is derived from an EMBL/GenBank/DDBJ whole genome shotgun (WGS) entry which is preliminary data.</text>
</comment>
<dbReference type="EMBL" id="ASRX01000074">
    <property type="protein sequence ID" value="EYF01671.1"/>
    <property type="molecule type" value="Genomic_DNA"/>
</dbReference>
<gene>
    <name evidence="3" type="ORF">CAP_7876</name>
</gene>
<dbReference type="STRING" id="1192034.CAP_7876"/>
<dbReference type="OrthoDB" id="5521584at2"/>
<dbReference type="Gene3D" id="2.120.10.30">
    <property type="entry name" value="TolB, C-terminal domain"/>
    <property type="match status" value="2"/>
</dbReference>
<dbReference type="Proteomes" id="UP000019678">
    <property type="component" value="Unassembled WGS sequence"/>
</dbReference>
<protein>
    <recommendedName>
        <fullName evidence="5">PE-PGRS family protein</fullName>
    </recommendedName>
</protein>
<dbReference type="GO" id="GO:0060070">
    <property type="term" value="P:canonical Wnt signaling pathway"/>
    <property type="evidence" value="ECO:0007669"/>
    <property type="project" value="TreeGrafter"/>
</dbReference>
<dbReference type="PROSITE" id="PS51257">
    <property type="entry name" value="PROKAR_LIPOPROTEIN"/>
    <property type="match status" value="1"/>
</dbReference>